<reference evidence="1 2" key="1">
    <citation type="submission" date="2016-10" db="EMBL/GenBank/DDBJ databases">
        <authorList>
            <person name="de Groot N.N."/>
        </authorList>
    </citation>
    <scope>NUCLEOTIDE SEQUENCE [LARGE SCALE GENOMIC DNA]</scope>
    <source>
        <strain evidence="1 2">DSM 2895</strain>
    </source>
</reference>
<dbReference type="RefSeq" id="WP_158502491.1">
    <property type="nucleotide sequence ID" value="NZ_BJOA01000317.1"/>
</dbReference>
<dbReference type="EMBL" id="FNED01000063">
    <property type="protein sequence ID" value="SDK50943.1"/>
    <property type="molecule type" value="Genomic_DNA"/>
</dbReference>
<dbReference type="AlphaFoldDB" id="A0A1G9CH02"/>
<gene>
    <name evidence="1" type="ORF">SAMN04487909_1636</name>
</gene>
<dbReference type="Proteomes" id="UP000182836">
    <property type="component" value="Unassembled WGS sequence"/>
</dbReference>
<organism evidence="1 2">
    <name type="scientific">Aneurinibacillus migulanus</name>
    <name type="common">Bacillus migulanus</name>
    <dbReference type="NCBI Taxonomy" id="47500"/>
    <lineage>
        <taxon>Bacteria</taxon>
        <taxon>Bacillati</taxon>
        <taxon>Bacillota</taxon>
        <taxon>Bacilli</taxon>
        <taxon>Bacillales</taxon>
        <taxon>Paenibacillaceae</taxon>
        <taxon>Aneurinibacillus group</taxon>
        <taxon>Aneurinibacillus</taxon>
    </lineage>
</organism>
<protein>
    <submittedName>
        <fullName evidence="1">Uncharacterized protein</fullName>
    </submittedName>
</protein>
<evidence type="ECO:0000313" key="1">
    <source>
        <dbReference type="EMBL" id="SDK50943.1"/>
    </source>
</evidence>
<evidence type="ECO:0000313" key="2">
    <source>
        <dbReference type="Proteomes" id="UP000182836"/>
    </source>
</evidence>
<accession>A0A1G9CH02</accession>
<dbReference type="GeneID" id="42305157"/>
<sequence length="103" mass="11286">MIATKSMTVTKNILLIALKSMMMMTMTKSMTVIATKSMMITTSLIALKSMMMTMAKSMTVIVTKSMTMMTTIMSSGVNAAVIRRKSPTNTSVIIKATADYKRL</sequence>
<proteinExistence type="predicted"/>
<name>A0A1G9CH02_ANEMI</name>